<keyword evidence="2" id="KW-1185">Reference proteome</keyword>
<gene>
    <name evidence="1" type="ORF">EOD41_19145</name>
</gene>
<sequence length="246" mass="27311">MKTKLSITAIFLCSIVVFLSLSSLKSKQPSVQELIGAWKYGTPSNQTVLINSATAFAVTTYNLPGKKFISSYGGSWRLDGNTMVRKIEFNSANPDEVGKEIRVSIGLSGDKLTAGKEQFARLDNGRPGELAGAWIIIGNYKNDVLQKSPVIFKSRRTMKILSGTRFQWIAYDIDSKKLLNSGGGTYETSNGMYGESIEFFTKSPEGVGRRLEFEYTFDGDNWRHKGKSSTGGVVDECWVRRESLEK</sequence>
<dbReference type="RefSeq" id="WP_127707991.1">
    <property type="nucleotide sequence ID" value="NZ_SACK01000012.1"/>
</dbReference>
<proteinExistence type="predicted"/>
<dbReference type="Proteomes" id="UP000282759">
    <property type="component" value="Unassembled WGS sequence"/>
</dbReference>
<organism evidence="1 2">
    <name type="scientific">Mucilaginibacter limnophilus</name>
    <dbReference type="NCBI Taxonomy" id="1932778"/>
    <lineage>
        <taxon>Bacteria</taxon>
        <taxon>Pseudomonadati</taxon>
        <taxon>Bacteroidota</taxon>
        <taxon>Sphingobacteriia</taxon>
        <taxon>Sphingobacteriales</taxon>
        <taxon>Sphingobacteriaceae</taxon>
        <taxon>Mucilaginibacter</taxon>
    </lineage>
</organism>
<accession>A0A3S2Y0T4</accession>
<evidence type="ECO:0000313" key="1">
    <source>
        <dbReference type="EMBL" id="RVT97282.1"/>
    </source>
</evidence>
<dbReference type="AlphaFoldDB" id="A0A3S2Y0T4"/>
<comment type="caution">
    <text evidence="1">The sequence shown here is derived from an EMBL/GenBank/DDBJ whole genome shotgun (WGS) entry which is preliminary data.</text>
</comment>
<name>A0A3S2Y0T4_9SPHI</name>
<evidence type="ECO:0000313" key="2">
    <source>
        <dbReference type="Proteomes" id="UP000282759"/>
    </source>
</evidence>
<dbReference type="EMBL" id="SACK01000012">
    <property type="protein sequence ID" value="RVT97282.1"/>
    <property type="molecule type" value="Genomic_DNA"/>
</dbReference>
<dbReference type="OrthoDB" id="706756at2"/>
<reference evidence="1 2" key="1">
    <citation type="submission" date="2019-01" db="EMBL/GenBank/DDBJ databases">
        <authorList>
            <person name="Chen W.-M."/>
        </authorList>
    </citation>
    <scope>NUCLEOTIDE SEQUENCE [LARGE SCALE GENOMIC DNA]</scope>
    <source>
        <strain evidence="1 2">YBJ-36</strain>
    </source>
</reference>
<protein>
    <submittedName>
        <fullName evidence="1">Membrane or secreted protein</fullName>
    </submittedName>
</protein>
<dbReference type="Gene3D" id="2.40.128.490">
    <property type="entry name" value="Uncharacterised protein PF14869, DUF4488"/>
    <property type="match status" value="1"/>
</dbReference>